<sequence>MLVRKHIKKIAIAALFIAGVQIAFAAFTLTGITEKKAKESKYTLKNMHHLSAKAASYSSLKYSLHLKNSPSVTTQSTLKNGVEVSSILRYDNGNTSFVYPYKFKVKVPKFKTPAPAQR</sequence>
<dbReference type="EMBL" id="AP029612">
    <property type="protein sequence ID" value="BFG69184.1"/>
    <property type="molecule type" value="Genomic_DNA"/>
</dbReference>
<gene>
    <name evidence="2" type="ORF">KACHI17_00650</name>
</gene>
<accession>A0AAT9GEW3</accession>
<feature type="chain" id="PRO_5043792855" evidence="1">
    <location>
        <begin position="26"/>
        <end position="118"/>
    </location>
</feature>
<reference evidence="2" key="1">
    <citation type="submission" date="2024-02" db="EMBL/GenBank/DDBJ databases">
        <title>Sediminibacterium planktonica sp. nov. and Sediminibacterium longus sp. nov., isolated from surface lake and river water.</title>
        <authorList>
            <person name="Watanabe K."/>
            <person name="Takemine S."/>
            <person name="Ishii Y."/>
            <person name="Ogata Y."/>
            <person name="Shindo C."/>
            <person name="Suda W."/>
        </authorList>
    </citation>
    <scope>NUCLEOTIDE SEQUENCE</scope>
    <source>
        <strain evidence="2">KACHI17</strain>
    </source>
</reference>
<keyword evidence="1" id="KW-0732">Signal</keyword>
<organism evidence="2">
    <name type="scientific">Sediminibacterium sp. KACHI17</name>
    <dbReference type="NCBI Taxonomy" id="1751071"/>
    <lineage>
        <taxon>Bacteria</taxon>
        <taxon>Pseudomonadati</taxon>
        <taxon>Bacteroidota</taxon>
        <taxon>Chitinophagia</taxon>
        <taxon>Chitinophagales</taxon>
        <taxon>Chitinophagaceae</taxon>
        <taxon>Sediminibacterium</taxon>
    </lineage>
</organism>
<evidence type="ECO:0000313" key="2">
    <source>
        <dbReference type="EMBL" id="BFG69184.1"/>
    </source>
</evidence>
<name>A0AAT9GEW3_9BACT</name>
<dbReference type="RefSeq" id="WP_353549533.1">
    <property type="nucleotide sequence ID" value="NZ_AP029612.1"/>
</dbReference>
<evidence type="ECO:0000256" key="1">
    <source>
        <dbReference type="SAM" id="SignalP"/>
    </source>
</evidence>
<feature type="signal peptide" evidence="1">
    <location>
        <begin position="1"/>
        <end position="25"/>
    </location>
</feature>
<protein>
    <submittedName>
        <fullName evidence="2">Uncharacterized protein</fullName>
    </submittedName>
</protein>
<proteinExistence type="predicted"/>
<dbReference type="AlphaFoldDB" id="A0AAT9GEW3"/>